<evidence type="ECO:0000256" key="8">
    <source>
        <dbReference type="SAM" id="SignalP"/>
    </source>
</evidence>
<evidence type="ECO:0000313" key="11">
    <source>
        <dbReference type="Proteomes" id="UP000030008"/>
    </source>
</evidence>
<feature type="compositionally biased region" description="Low complexity" evidence="7">
    <location>
        <begin position="274"/>
        <end position="286"/>
    </location>
</feature>
<evidence type="ECO:0000256" key="6">
    <source>
        <dbReference type="PROSITE-ProRule" id="PRU00591"/>
    </source>
</evidence>
<feature type="signal peptide" evidence="8">
    <location>
        <begin position="1"/>
        <end position="29"/>
    </location>
</feature>
<dbReference type="GO" id="GO:0006508">
    <property type="term" value="P:proteolysis"/>
    <property type="evidence" value="ECO:0007669"/>
    <property type="project" value="UniProtKB-KW"/>
</dbReference>
<evidence type="ECO:0000313" key="10">
    <source>
        <dbReference type="EMBL" id="KGJ54592.1"/>
    </source>
</evidence>
<evidence type="ECO:0000256" key="2">
    <source>
        <dbReference type="ARBA" id="ARBA00022670"/>
    </source>
</evidence>
<evidence type="ECO:0000256" key="3">
    <source>
        <dbReference type="ARBA" id="ARBA00022737"/>
    </source>
</evidence>
<feature type="repeat" description="Cell wall-binding" evidence="6">
    <location>
        <begin position="212"/>
        <end position="231"/>
    </location>
</feature>
<dbReference type="SUPFAM" id="SSF54001">
    <property type="entry name" value="Cysteine proteinases"/>
    <property type="match status" value="1"/>
</dbReference>
<keyword evidence="5" id="KW-0788">Thiol protease</keyword>
<evidence type="ECO:0000256" key="7">
    <source>
        <dbReference type="SAM" id="MobiDB-lite"/>
    </source>
</evidence>
<proteinExistence type="inferred from homology"/>
<protein>
    <recommendedName>
        <fullName evidence="9">NlpC/P60 domain-containing protein</fullName>
    </recommendedName>
</protein>
<sequence>MNFIEKNTKKVALVLCLATAGTAVTTVYAAQNSDGWHGSGTDRVYKMEGQVKTSSWVFDEAGSYYLNNEGHPITSSWKEINGSTYYFDAEGHRVNGKQVIDGHEYTFQKSGVLLTGWNEVKDTYYNEFGVAVTGVQKIDNKTYNFGEDGKLVTGWTKVNGKKVYFTKDGSLASGVVTIDGKKYNFNDDGTITTGWVKKDGEKYYYTDYGFMTKGWKTIDGKKYYFNKKGQAATKTEYAGYKFDKNGVAKKIKKKEKAETTDNASEDVADSGDTASNGSGSRAASSSKNLGTADGGIASAALAQLGVGQDCTALASNALAAQGIYFHGWPAEYMSLGSVTSSPQPGDLIYYDDAGAGVPHIAVYVGNGQAVHGGWKGGTTVEASAYIGSGPVFIRVNK</sequence>
<keyword evidence="2" id="KW-0645">Protease</keyword>
<feature type="region of interest" description="Disordered" evidence="7">
    <location>
        <begin position="253"/>
        <end position="288"/>
    </location>
</feature>
<keyword evidence="4" id="KW-0378">Hydrolase</keyword>
<dbReference type="Pfam" id="PF00877">
    <property type="entry name" value="NLPC_P60"/>
    <property type="match status" value="1"/>
</dbReference>
<feature type="domain" description="NlpC/P60" evidence="9">
    <location>
        <begin position="273"/>
        <end position="397"/>
    </location>
</feature>
<dbReference type="Pfam" id="PF19127">
    <property type="entry name" value="Choline_bind_3"/>
    <property type="match status" value="3"/>
</dbReference>
<dbReference type="SUPFAM" id="SSF69360">
    <property type="entry name" value="Cell wall binding repeat"/>
    <property type="match status" value="1"/>
</dbReference>
<dbReference type="InterPro" id="IPR000064">
    <property type="entry name" value="NLP_P60_dom"/>
</dbReference>
<dbReference type="RefSeq" id="WP_044903995.1">
    <property type="nucleotide sequence ID" value="NZ_JQIF01000014.1"/>
</dbReference>
<comment type="caution">
    <text evidence="10">The sequence shown here is derived from an EMBL/GenBank/DDBJ whole genome shotgun (WGS) entry which is preliminary data.</text>
</comment>
<evidence type="ECO:0000256" key="5">
    <source>
        <dbReference type="ARBA" id="ARBA00022807"/>
    </source>
</evidence>
<dbReference type="PROSITE" id="PS51935">
    <property type="entry name" value="NLPC_P60"/>
    <property type="match status" value="1"/>
</dbReference>
<name>A0A099IBK6_CLOIN</name>
<keyword evidence="8" id="KW-0732">Signal</keyword>
<dbReference type="PROSITE" id="PS51170">
    <property type="entry name" value="CW"/>
    <property type="match status" value="1"/>
</dbReference>
<comment type="similarity">
    <text evidence="1">Belongs to the peptidase C40 family.</text>
</comment>
<keyword evidence="3" id="KW-0677">Repeat</keyword>
<evidence type="ECO:0000256" key="4">
    <source>
        <dbReference type="ARBA" id="ARBA00022801"/>
    </source>
</evidence>
<accession>A0A099IBK6</accession>
<feature type="chain" id="PRO_5001947591" description="NlpC/P60 domain-containing protein" evidence="8">
    <location>
        <begin position="30"/>
        <end position="397"/>
    </location>
</feature>
<dbReference type="EMBL" id="JQIF01000014">
    <property type="protein sequence ID" value="KGJ54592.1"/>
    <property type="molecule type" value="Genomic_DNA"/>
</dbReference>
<evidence type="ECO:0000256" key="1">
    <source>
        <dbReference type="ARBA" id="ARBA00007074"/>
    </source>
</evidence>
<dbReference type="Pfam" id="PF01473">
    <property type="entry name" value="Choline_bind_1"/>
    <property type="match status" value="1"/>
</dbReference>
<dbReference type="InterPro" id="IPR018337">
    <property type="entry name" value="Cell_wall/Cho-bd_repeat"/>
</dbReference>
<dbReference type="Proteomes" id="UP000030008">
    <property type="component" value="Unassembled WGS sequence"/>
</dbReference>
<dbReference type="AlphaFoldDB" id="A0A099IBK6"/>
<organism evidence="10 11">
    <name type="scientific">Clostridium innocuum</name>
    <dbReference type="NCBI Taxonomy" id="1522"/>
    <lineage>
        <taxon>Bacteria</taxon>
        <taxon>Bacillati</taxon>
        <taxon>Bacillota</taxon>
        <taxon>Clostridia</taxon>
        <taxon>Eubacteriales</taxon>
        <taxon>Clostridiaceae</taxon>
        <taxon>Clostridium</taxon>
    </lineage>
</organism>
<dbReference type="GO" id="GO:0008234">
    <property type="term" value="F:cysteine-type peptidase activity"/>
    <property type="evidence" value="ECO:0007669"/>
    <property type="project" value="UniProtKB-KW"/>
</dbReference>
<dbReference type="Gene3D" id="3.90.1720.10">
    <property type="entry name" value="endopeptidase domain like (from Nostoc punctiforme)"/>
    <property type="match status" value="1"/>
</dbReference>
<evidence type="ECO:0000259" key="9">
    <source>
        <dbReference type="PROSITE" id="PS51935"/>
    </source>
</evidence>
<gene>
    <name evidence="10" type="ORF">CIAN88_02915</name>
</gene>
<dbReference type="InterPro" id="IPR038765">
    <property type="entry name" value="Papain-like_cys_pep_sf"/>
</dbReference>
<reference evidence="10 11" key="1">
    <citation type="submission" date="2014-08" db="EMBL/GenBank/DDBJ databases">
        <title>Clostridium innocuum, an unnegligible vancomycin-resistant pathogen causing extra-intestinal infections.</title>
        <authorList>
            <person name="Feng Y."/>
            <person name="Chiu C.-H."/>
        </authorList>
    </citation>
    <scope>NUCLEOTIDE SEQUENCE [LARGE SCALE GENOMIC DNA]</scope>
    <source>
        <strain evidence="10 11">AN88</strain>
    </source>
</reference>
<dbReference type="Gene3D" id="2.10.270.10">
    <property type="entry name" value="Cholin Binding"/>
    <property type="match status" value="3"/>
</dbReference>